<sequence>MVPPRKSILRLHCQFPGCPKICRTQNGLTKHTRDKHTRANYINPANVSASPPQQPSLPLTPTYDATLLPDNDLDFDDIAPDSPTPPNSPGPQLSMTRRKQKERIYHPYLNGLPCTSNGEPLAVDALPPSRNSGLNGAANDWAPFRNTAEFQLADLLFRRVEMSMENINELCAIHDGLLQGHGDVGPFASAAQMYETIDSIQHGDAPWNHLKASVPHDLDKETPSWKKKEYDIWYRDPDTVLKLMLQNSDFEGEFDYAPYVEVGMDGEREWSDVMSGNYAWRQSSQIYTDDPSTAGAMYCPIICGTDKTTVSVATGHVEYHPGYISIGNLHNYVRRAHRNGVVPFVFFPIPKNDRKDDKDGDFRAFKKQLFHQTLSAVFQSIQPAMTSPVVRQCPDSHFRRVIYDFAAFIGDYPEQVVLAGIVQGWCAKCTALPDNLDAVPHALFRERNHTDFLVHTFHDDTVKLWDEYGIDHKIVPFTSDFPRADIYAMLSPDLLHQVIKGSFKDHLVTWVGEYLEIKEGKAKAASIMDDIDRRIAAAPAFPGLRRFPEGRRFKQWTGDDSKALMKVYLPALVGYVPSEMIRAIAAFLVFCYLARRPRFTPHVLDQLEGSLDSFHFYREIFCDTGVRPKGISLPRQHSLLHYRSLIEEFGAPGGLCSSITESRHITAVKKPWRRSNRYNALGQMLQTNQRLDKLHALRVELVSRKLLTPFHEMVVKETINEDEDAGPVDEPVSGSMVLARRPAPGYPRNLDSLAEHVGVPNLPLFTRRFLYDQLYPLARFPAESVPLNRLPEIDGPISVYHSAVATFYAPSDPSGLRGMYRERLRCTPQWRQSGSRYDCAFVVEDQDRAGFQGLSVVRLRLLFSFKQSGVLYPCALVEWFIQVQNHRDTNTGLWMVKPDLRGAHKRPFMSVIHLDCLLWAAHLMPIFGTRLMPHEFRYEWSLDAFEAFYVNQYIDHHAHELLS</sequence>
<accession>A0A8H7KK08</accession>
<evidence type="ECO:0000259" key="2">
    <source>
        <dbReference type="PROSITE" id="PS00028"/>
    </source>
</evidence>
<dbReference type="Pfam" id="PF18759">
    <property type="entry name" value="Plavaka"/>
    <property type="match status" value="1"/>
</dbReference>
<dbReference type="InterPro" id="IPR041078">
    <property type="entry name" value="Plavaka"/>
</dbReference>
<gene>
    <name evidence="3" type="ORF">Agabi119p4_2317</name>
</gene>
<feature type="domain" description="C2H2-type" evidence="2">
    <location>
        <begin position="13"/>
        <end position="36"/>
    </location>
</feature>
<name>A0A8H7KK08_AGABI</name>
<evidence type="ECO:0000313" key="4">
    <source>
        <dbReference type="Proteomes" id="UP000629468"/>
    </source>
</evidence>
<dbReference type="PROSITE" id="PS00028">
    <property type="entry name" value="ZINC_FINGER_C2H2_1"/>
    <property type="match status" value="1"/>
</dbReference>
<comment type="caution">
    <text evidence="3">The sequence shown here is derived from an EMBL/GenBank/DDBJ whole genome shotgun (WGS) entry which is preliminary data.</text>
</comment>
<dbReference type="InterPro" id="IPR013087">
    <property type="entry name" value="Znf_C2H2_type"/>
</dbReference>
<feature type="region of interest" description="Disordered" evidence="1">
    <location>
        <begin position="43"/>
        <end position="98"/>
    </location>
</feature>
<dbReference type="AlphaFoldDB" id="A0A8H7KK08"/>
<evidence type="ECO:0000256" key="1">
    <source>
        <dbReference type="SAM" id="MobiDB-lite"/>
    </source>
</evidence>
<proteinExistence type="predicted"/>
<reference evidence="3 4" key="1">
    <citation type="journal article" name="Sci. Rep.">
        <title>Telomere-to-telomere assembled and centromere annotated genomes of the two main subspecies of the button mushroom Agaricus bisporus reveal especially polymorphic chromosome ends.</title>
        <authorList>
            <person name="Sonnenberg A.S.M."/>
            <person name="Sedaghat-Telgerd N."/>
            <person name="Lavrijssen B."/>
            <person name="Ohm R.A."/>
            <person name="Hendrickx P.M."/>
            <person name="Scholtmeijer K."/>
            <person name="Baars J.J.P."/>
            <person name="van Peer A."/>
        </authorList>
    </citation>
    <scope>NUCLEOTIDE SEQUENCE [LARGE SCALE GENOMIC DNA]</scope>
    <source>
        <strain evidence="3 4">H119_p4</strain>
    </source>
</reference>
<evidence type="ECO:0000313" key="3">
    <source>
        <dbReference type="EMBL" id="KAF7782941.1"/>
    </source>
</evidence>
<dbReference type="Proteomes" id="UP000629468">
    <property type="component" value="Unassembled WGS sequence"/>
</dbReference>
<protein>
    <recommendedName>
        <fullName evidence="2">C2H2-type domain-containing protein</fullName>
    </recommendedName>
</protein>
<organism evidence="3 4">
    <name type="scientific">Agaricus bisporus var. burnettii</name>
    <dbReference type="NCBI Taxonomy" id="192524"/>
    <lineage>
        <taxon>Eukaryota</taxon>
        <taxon>Fungi</taxon>
        <taxon>Dikarya</taxon>
        <taxon>Basidiomycota</taxon>
        <taxon>Agaricomycotina</taxon>
        <taxon>Agaricomycetes</taxon>
        <taxon>Agaricomycetidae</taxon>
        <taxon>Agaricales</taxon>
        <taxon>Agaricineae</taxon>
        <taxon>Agaricaceae</taxon>
        <taxon>Agaricus</taxon>
    </lineage>
</organism>
<dbReference type="EMBL" id="JABXXO010000003">
    <property type="protein sequence ID" value="KAF7782941.1"/>
    <property type="molecule type" value="Genomic_DNA"/>
</dbReference>